<dbReference type="Pfam" id="PF00908">
    <property type="entry name" value="dTDP_sugar_isom"/>
    <property type="match status" value="1"/>
</dbReference>
<dbReference type="RefSeq" id="WP_154593701.1">
    <property type="nucleotide sequence ID" value="NZ_WLVL01000039.1"/>
</dbReference>
<evidence type="ECO:0000256" key="2">
    <source>
        <dbReference type="PIRSR" id="PIRSR600888-1"/>
    </source>
</evidence>
<accession>A0A6I3IVR4</accession>
<dbReference type="GO" id="GO:0019305">
    <property type="term" value="P:dTDP-rhamnose biosynthetic process"/>
    <property type="evidence" value="ECO:0007669"/>
    <property type="project" value="UniProtKB-UniRule"/>
</dbReference>
<dbReference type="AlphaFoldDB" id="A0A6I3IVR4"/>
<feature type="site" description="Participates in a stacking interaction with the thymidine ring of dTDP-4-oxo-6-deoxyglucose" evidence="3">
    <location>
        <position position="138"/>
    </location>
</feature>
<comment type="function">
    <text evidence="4">Catalyzes the epimerization of the C3' and C5'positions of dTDP-6-deoxy-D-xylo-4-hexulose, forming dTDP-6-deoxy-L-lyxo-4-hexulose.</text>
</comment>
<comment type="subunit">
    <text evidence="4">Homodimer.</text>
</comment>
<name>A0A6I3IVR4_9MICO</name>
<protein>
    <recommendedName>
        <fullName evidence="4">dTDP-4-dehydrorhamnose 3,5-epimerase</fullName>
        <ecNumber evidence="4">5.1.3.13</ecNumber>
    </recommendedName>
    <alternativeName>
        <fullName evidence="4">Thymidine diphospho-4-keto-rhamnose 3,5-epimerase</fullName>
    </alternativeName>
</protein>
<evidence type="ECO:0000256" key="1">
    <source>
        <dbReference type="ARBA" id="ARBA00010154"/>
    </source>
</evidence>
<dbReference type="PANTHER" id="PTHR21047:SF2">
    <property type="entry name" value="THYMIDINE DIPHOSPHO-4-KETO-RHAMNOSE 3,5-EPIMERASE"/>
    <property type="match status" value="1"/>
</dbReference>
<dbReference type="EMBL" id="WLVL01000039">
    <property type="protein sequence ID" value="MTB72411.1"/>
    <property type="molecule type" value="Genomic_DNA"/>
</dbReference>
<dbReference type="InterPro" id="IPR014710">
    <property type="entry name" value="RmlC-like_jellyroll"/>
</dbReference>
<dbReference type="GO" id="GO:0005829">
    <property type="term" value="C:cytosol"/>
    <property type="evidence" value="ECO:0007669"/>
    <property type="project" value="TreeGrafter"/>
</dbReference>
<dbReference type="UniPathway" id="UPA00124"/>
<keyword evidence="6" id="KW-1185">Reference proteome</keyword>
<dbReference type="InterPro" id="IPR000888">
    <property type="entry name" value="RmlC-like"/>
</dbReference>
<comment type="caution">
    <text evidence="5">The sequence shown here is derived from an EMBL/GenBank/DDBJ whole genome shotgun (WGS) entry which is preliminary data.</text>
</comment>
<dbReference type="GO" id="GO:0008830">
    <property type="term" value="F:dTDP-4-dehydrorhamnose 3,5-epimerase activity"/>
    <property type="evidence" value="ECO:0007669"/>
    <property type="project" value="UniProtKB-UniRule"/>
</dbReference>
<dbReference type="NCBIfam" id="TIGR01221">
    <property type="entry name" value="rmlC"/>
    <property type="match status" value="1"/>
</dbReference>
<dbReference type="CDD" id="cd00438">
    <property type="entry name" value="cupin_RmlC"/>
    <property type="match status" value="1"/>
</dbReference>
<evidence type="ECO:0000256" key="3">
    <source>
        <dbReference type="PIRSR" id="PIRSR600888-3"/>
    </source>
</evidence>
<evidence type="ECO:0000313" key="5">
    <source>
        <dbReference type="EMBL" id="MTB72411.1"/>
    </source>
</evidence>
<sequence>MEFRTFDIQGPALIDLKLLQDDRGFFARTFCTQEFEDAGLTPAVIQCNMSYNYKAGTIRGLHQQIDPAPEAKLVRCIRGRIIDVIVDMRPDSPTYLQHVKVELTADNRQALYVPEYFAHGYLTLEDDCEVTYQVSHAYTPNTERGFRYDDPAFGIDWGREIAVISDKDAAWPLFADRDDVEKPAPLPAPRQAQLKEDA</sequence>
<dbReference type="Gene3D" id="2.60.120.10">
    <property type="entry name" value="Jelly Rolls"/>
    <property type="match status" value="1"/>
</dbReference>
<evidence type="ECO:0000313" key="6">
    <source>
        <dbReference type="Proteomes" id="UP000431092"/>
    </source>
</evidence>
<dbReference type="GO" id="GO:0000271">
    <property type="term" value="P:polysaccharide biosynthetic process"/>
    <property type="evidence" value="ECO:0007669"/>
    <property type="project" value="TreeGrafter"/>
</dbReference>
<dbReference type="InterPro" id="IPR011051">
    <property type="entry name" value="RmlC_Cupin_sf"/>
</dbReference>
<organism evidence="5 6">
    <name type="scientific">Arsenicicoccus cauae</name>
    <dbReference type="NCBI Taxonomy" id="2663847"/>
    <lineage>
        <taxon>Bacteria</taxon>
        <taxon>Bacillati</taxon>
        <taxon>Actinomycetota</taxon>
        <taxon>Actinomycetes</taxon>
        <taxon>Micrococcales</taxon>
        <taxon>Intrasporangiaceae</taxon>
        <taxon>Arsenicicoccus</taxon>
    </lineage>
</organism>
<evidence type="ECO:0000256" key="4">
    <source>
        <dbReference type="RuleBase" id="RU364069"/>
    </source>
</evidence>
<gene>
    <name evidence="5" type="primary">rfbC</name>
    <name evidence="5" type="ORF">GGG17_10605</name>
</gene>
<feature type="active site" description="Proton acceptor" evidence="2">
    <location>
        <position position="62"/>
    </location>
</feature>
<keyword evidence="4 5" id="KW-0413">Isomerase</keyword>
<dbReference type="SUPFAM" id="SSF51182">
    <property type="entry name" value="RmlC-like cupins"/>
    <property type="match status" value="1"/>
</dbReference>
<reference evidence="5 6" key="1">
    <citation type="submission" date="2019-11" db="EMBL/GenBank/DDBJ databases">
        <title>Whole genome sequencing identifies a novel species of the genus Arsenicicoccus isolated from human blood.</title>
        <authorList>
            <person name="Jeong J.H."/>
            <person name="Kweon O.J."/>
            <person name="Kim H.R."/>
            <person name="Kim T.-H."/>
            <person name="Ha S.-M."/>
            <person name="Lee M.-K."/>
        </authorList>
    </citation>
    <scope>NUCLEOTIDE SEQUENCE [LARGE SCALE GENOMIC DNA]</scope>
    <source>
        <strain evidence="5 6">MKL-02</strain>
    </source>
</reference>
<dbReference type="EC" id="5.1.3.13" evidence="4"/>
<comment type="pathway">
    <text evidence="4">Carbohydrate biosynthesis; dTDP-L-rhamnose biosynthesis.</text>
</comment>
<dbReference type="Proteomes" id="UP000431092">
    <property type="component" value="Unassembled WGS sequence"/>
</dbReference>
<feature type="active site" description="Proton donor" evidence="2">
    <location>
        <position position="132"/>
    </location>
</feature>
<proteinExistence type="inferred from homology"/>
<dbReference type="PANTHER" id="PTHR21047">
    <property type="entry name" value="DTDP-6-DEOXY-D-GLUCOSE-3,5 EPIMERASE"/>
    <property type="match status" value="1"/>
</dbReference>
<comment type="similarity">
    <text evidence="1 4">Belongs to the dTDP-4-dehydrorhamnose 3,5-epimerase family.</text>
</comment>
<comment type="catalytic activity">
    <reaction evidence="4">
        <text>dTDP-4-dehydro-6-deoxy-alpha-D-glucose = dTDP-4-dehydro-beta-L-rhamnose</text>
        <dbReference type="Rhea" id="RHEA:16969"/>
        <dbReference type="ChEBI" id="CHEBI:57649"/>
        <dbReference type="ChEBI" id="CHEBI:62830"/>
        <dbReference type="EC" id="5.1.3.13"/>
    </reaction>
</comment>